<keyword evidence="3" id="KW-0479">Metal-binding</keyword>
<dbReference type="SUPFAM" id="SSF53187">
    <property type="entry name" value="Zn-dependent exopeptidases"/>
    <property type="match status" value="1"/>
</dbReference>
<keyword evidence="6" id="KW-1185">Reference proteome</keyword>
<keyword evidence="3" id="KW-0862">Zinc</keyword>
<evidence type="ECO:0000256" key="3">
    <source>
        <dbReference type="PIRSR" id="PIRSR001235-1"/>
    </source>
</evidence>
<evidence type="ECO:0000256" key="1">
    <source>
        <dbReference type="ARBA" id="ARBA00006153"/>
    </source>
</evidence>
<comment type="similarity">
    <text evidence="1">Belongs to the peptidase M20 family.</text>
</comment>
<dbReference type="GO" id="GO:0016813">
    <property type="term" value="F:hydrolase activity, acting on carbon-nitrogen (but not peptide) bonds, in linear amidines"/>
    <property type="evidence" value="ECO:0007669"/>
    <property type="project" value="InterPro"/>
</dbReference>
<feature type="domain" description="Peptidase M20 dimerisation" evidence="4">
    <location>
        <begin position="219"/>
        <end position="319"/>
    </location>
</feature>
<keyword evidence="2" id="KW-0378">Hydrolase</keyword>
<evidence type="ECO:0000259" key="4">
    <source>
        <dbReference type="Pfam" id="PF07687"/>
    </source>
</evidence>
<dbReference type="PANTHER" id="PTHR32494:SF5">
    <property type="entry name" value="ALLANTOATE AMIDOHYDROLASE"/>
    <property type="match status" value="1"/>
</dbReference>
<accession>A0A9X2DSN7</accession>
<feature type="binding site" evidence="3">
    <location>
        <position position="130"/>
    </location>
    <ligand>
        <name>Zn(2+)</name>
        <dbReference type="ChEBI" id="CHEBI:29105"/>
        <label>2</label>
    </ligand>
</feature>
<evidence type="ECO:0000256" key="2">
    <source>
        <dbReference type="ARBA" id="ARBA00022801"/>
    </source>
</evidence>
<dbReference type="Proteomes" id="UP001139179">
    <property type="component" value="Unassembled WGS sequence"/>
</dbReference>
<organism evidence="5 6">
    <name type="scientific">Halalkalibacter oceani</name>
    <dbReference type="NCBI Taxonomy" id="1653776"/>
    <lineage>
        <taxon>Bacteria</taxon>
        <taxon>Bacillati</taxon>
        <taxon>Bacillota</taxon>
        <taxon>Bacilli</taxon>
        <taxon>Bacillales</taxon>
        <taxon>Bacillaceae</taxon>
        <taxon>Halalkalibacter</taxon>
    </lineage>
</organism>
<sequence>MQTFYKINSKRVYSRIMELAEIGKVGDTGVKRPALTKEDKEGQLLATKWMEEAGLTVSHDHFGNVIGRKEGKDPSLPSVMLGSHIDSVLNGGRFDGIIGVIGAIEVVQTITDENISHDHPIEVVAFCEEEGSRFNDGLFGSRGMIGQIDVGSLKKRFDDNGISRYEALKTFGFGIDPDKINESVRKKNEIKLFLEMHIEQGPYLDETNQPVGIVKGIAGPAWYTISLEGVAGHAGTVPMGMRQDPMVGAAEIITEIEKICKQDPEADTVATVGRIQSFPGGSNIIPAKVEFSLDLRDIDRERRQNRYDEIKEKIKNVCAARKLSYSIETNMEIDPVPCSEKLVKTFLDVSKAKGINAPIMISGAGHDAMLMAAITDIGMVFVRCKDGISHQPNEFATEEDIAIGTELLLEAVLQHI</sequence>
<dbReference type="NCBIfam" id="NF006771">
    <property type="entry name" value="PRK09290.1-5"/>
    <property type="match status" value="1"/>
</dbReference>
<dbReference type="NCBIfam" id="TIGR01879">
    <property type="entry name" value="hydantase"/>
    <property type="match status" value="1"/>
</dbReference>
<dbReference type="InterPro" id="IPR010158">
    <property type="entry name" value="Amidase_Cbmase"/>
</dbReference>
<dbReference type="Pfam" id="PF07687">
    <property type="entry name" value="M20_dimer"/>
    <property type="match status" value="1"/>
</dbReference>
<evidence type="ECO:0000313" key="5">
    <source>
        <dbReference type="EMBL" id="MCM3715728.1"/>
    </source>
</evidence>
<feature type="binding site" evidence="3">
    <location>
        <position position="95"/>
    </location>
    <ligand>
        <name>Zn(2+)</name>
        <dbReference type="ChEBI" id="CHEBI:29105"/>
        <label>2</label>
    </ligand>
</feature>
<dbReference type="InterPro" id="IPR011650">
    <property type="entry name" value="Peptidase_M20_dimer"/>
</dbReference>
<feature type="binding site" evidence="3">
    <location>
        <position position="390"/>
    </location>
    <ligand>
        <name>Zn(2+)</name>
        <dbReference type="ChEBI" id="CHEBI:29105"/>
        <label>2</label>
    </ligand>
</feature>
<reference evidence="5" key="1">
    <citation type="submission" date="2022-05" db="EMBL/GenBank/DDBJ databases">
        <title>Comparative Genomics of Spacecraft Associated Microbes.</title>
        <authorList>
            <person name="Tran M.T."/>
            <person name="Wright A."/>
            <person name="Seuylemezian A."/>
            <person name="Eisen J."/>
            <person name="Coil D."/>
        </authorList>
    </citation>
    <scope>NUCLEOTIDE SEQUENCE</scope>
    <source>
        <strain evidence="5">214.1.1</strain>
    </source>
</reference>
<dbReference type="PIRSF" id="PIRSF001235">
    <property type="entry name" value="Amidase_carbamoylase"/>
    <property type="match status" value="1"/>
</dbReference>
<comment type="cofactor">
    <cofactor evidence="3">
        <name>Zn(2+)</name>
        <dbReference type="ChEBI" id="CHEBI:29105"/>
    </cofactor>
    <text evidence="3">Binds 2 Zn(2+) ions per subunit.</text>
</comment>
<proteinExistence type="inferred from homology"/>
<dbReference type="RefSeq" id="WP_251224435.1">
    <property type="nucleotide sequence ID" value="NZ_JAMBOL010000020.1"/>
</dbReference>
<dbReference type="EMBL" id="JAMBOL010000020">
    <property type="protein sequence ID" value="MCM3715728.1"/>
    <property type="molecule type" value="Genomic_DNA"/>
</dbReference>
<feature type="binding site" evidence="3">
    <location>
        <position position="197"/>
    </location>
    <ligand>
        <name>Zn(2+)</name>
        <dbReference type="ChEBI" id="CHEBI:29105"/>
        <label>1</label>
    </ligand>
</feature>
<dbReference type="Pfam" id="PF01546">
    <property type="entry name" value="Peptidase_M20"/>
    <property type="match status" value="1"/>
</dbReference>
<gene>
    <name evidence="5" type="ORF">M3202_16815</name>
</gene>
<dbReference type="GO" id="GO:0046872">
    <property type="term" value="F:metal ion binding"/>
    <property type="evidence" value="ECO:0007669"/>
    <property type="project" value="UniProtKB-KW"/>
</dbReference>
<dbReference type="AlphaFoldDB" id="A0A9X2DSN7"/>
<dbReference type="SUPFAM" id="SSF55031">
    <property type="entry name" value="Bacterial exopeptidase dimerisation domain"/>
    <property type="match status" value="1"/>
</dbReference>
<comment type="caution">
    <text evidence="5">The sequence shown here is derived from an EMBL/GenBank/DDBJ whole genome shotgun (WGS) entry which is preliminary data.</text>
</comment>
<dbReference type="PANTHER" id="PTHR32494">
    <property type="entry name" value="ALLANTOATE DEIMINASE-RELATED"/>
    <property type="match status" value="1"/>
</dbReference>
<dbReference type="InterPro" id="IPR002933">
    <property type="entry name" value="Peptidase_M20"/>
</dbReference>
<name>A0A9X2DSN7_9BACI</name>
<dbReference type="CDD" id="cd03884">
    <property type="entry name" value="M20_bAS"/>
    <property type="match status" value="1"/>
</dbReference>
<feature type="binding site" evidence="3">
    <location>
        <position position="84"/>
    </location>
    <ligand>
        <name>Zn(2+)</name>
        <dbReference type="ChEBI" id="CHEBI:29105"/>
        <label>1</label>
    </ligand>
</feature>
<dbReference type="Gene3D" id="3.40.630.10">
    <property type="entry name" value="Zn peptidases"/>
    <property type="match status" value="1"/>
</dbReference>
<protein>
    <submittedName>
        <fullName evidence="5">M20 family metallo-hydrolase</fullName>
    </submittedName>
</protein>
<feature type="binding site" evidence="3">
    <location>
        <position position="95"/>
    </location>
    <ligand>
        <name>Zn(2+)</name>
        <dbReference type="ChEBI" id="CHEBI:29105"/>
        <label>1</label>
    </ligand>
</feature>
<dbReference type="InterPro" id="IPR036264">
    <property type="entry name" value="Bact_exopeptidase_dim_dom"/>
</dbReference>
<dbReference type="Gene3D" id="3.30.70.360">
    <property type="match status" value="1"/>
</dbReference>
<evidence type="ECO:0000313" key="6">
    <source>
        <dbReference type="Proteomes" id="UP001139179"/>
    </source>
</evidence>